<evidence type="ECO:0000256" key="8">
    <source>
        <dbReference type="SAM" id="MobiDB-lite"/>
    </source>
</evidence>
<dbReference type="InterPro" id="IPR046965">
    <property type="entry name" value="Cyclin_A/B-like"/>
</dbReference>
<feature type="domain" description="Cyclin-like" evidence="9">
    <location>
        <begin position="151"/>
        <end position="235"/>
    </location>
</feature>
<dbReference type="InterPro" id="IPR006671">
    <property type="entry name" value="Cyclin_N"/>
</dbReference>
<proteinExistence type="inferred from homology"/>
<dbReference type="GO" id="GO:0044772">
    <property type="term" value="P:mitotic cell cycle phase transition"/>
    <property type="evidence" value="ECO:0007669"/>
    <property type="project" value="InterPro"/>
</dbReference>
<reference evidence="11" key="2">
    <citation type="submission" date="2021-03" db="UniProtKB">
        <authorList>
            <consortium name="EnsemblPlants"/>
        </authorList>
    </citation>
    <scope>IDENTIFICATION</scope>
</reference>
<evidence type="ECO:0000256" key="6">
    <source>
        <dbReference type="ARBA" id="ARBA00032263"/>
    </source>
</evidence>
<keyword evidence="5" id="KW-0131">Cell cycle</keyword>
<evidence type="ECO:0000256" key="5">
    <source>
        <dbReference type="ARBA" id="ARBA00023306"/>
    </source>
</evidence>
<evidence type="ECO:0000256" key="3">
    <source>
        <dbReference type="ARBA" id="ARBA00022618"/>
    </source>
</evidence>
<keyword evidence="3" id="KW-0132">Cell division</keyword>
<evidence type="ECO:0000259" key="10">
    <source>
        <dbReference type="SMART" id="SM01332"/>
    </source>
</evidence>
<dbReference type="Pfam" id="PF02984">
    <property type="entry name" value="Cyclin_C"/>
    <property type="match status" value="1"/>
</dbReference>
<dbReference type="Proteomes" id="UP000596661">
    <property type="component" value="Chromosome 1"/>
</dbReference>
<evidence type="ECO:0000259" key="9">
    <source>
        <dbReference type="SMART" id="SM00385"/>
    </source>
</evidence>
<dbReference type="InterPro" id="IPR036915">
    <property type="entry name" value="Cyclin-like_sf"/>
</dbReference>
<dbReference type="Gene3D" id="1.10.472.10">
    <property type="entry name" value="Cyclin-like"/>
    <property type="match status" value="2"/>
</dbReference>
<dbReference type="InterPro" id="IPR004367">
    <property type="entry name" value="Cyclin_C-dom"/>
</dbReference>
<dbReference type="RefSeq" id="XP_030495266.1">
    <property type="nucleotide sequence ID" value="XM_030639406.2"/>
</dbReference>
<dbReference type="InterPro" id="IPR013763">
    <property type="entry name" value="Cyclin-like_dom"/>
</dbReference>
<evidence type="ECO:0000256" key="7">
    <source>
        <dbReference type="RuleBase" id="RU000383"/>
    </source>
</evidence>
<dbReference type="PIRSF" id="PIRSF001771">
    <property type="entry name" value="Cyclin_A_B_D_E"/>
    <property type="match status" value="1"/>
</dbReference>
<dbReference type="InterPro" id="IPR048258">
    <property type="entry name" value="Cyclins_cyclin-box"/>
</dbReference>
<dbReference type="SUPFAM" id="SSF47954">
    <property type="entry name" value="Cyclin-like"/>
    <property type="match status" value="2"/>
</dbReference>
<dbReference type="EMBL" id="UZAU01000042">
    <property type="status" value="NOT_ANNOTATED_CDS"/>
    <property type="molecule type" value="Genomic_DNA"/>
</dbReference>
<feature type="domain" description="Cyclin C-terminal" evidence="10">
    <location>
        <begin position="244"/>
        <end position="368"/>
    </location>
</feature>
<dbReference type="FunFam" id="1.10.472.10:FF:000167">
    <property type="entry name" value="Mitotic cyclin 6"/>
    <property type="match status" value="1"/>
</dbReference>
<dbReference type="OMA" id="QMCAPYV"/>
<dbReference type="Gramene" id="evm.model.01.1670">
    <property type="protein sequence ID" value="cds.evm.model.01.1670"/>
    <property type="gene ID" value="evm.TU.01.1670"/>
</dbReference>
<organism evidence="11 12">
    <name type="scientific">Cannabis sativa</name>
    <name type="common">Hemp</name>
    <name type="synonym">Marijuana</name>
    <dbReference type="NCBI Taxonomy" id="3483"/>
    <lineage>
        <taxon>Eukaryota</taxon>
        <taxon>Viridiplantae</taxon>
        <taxon>Streptophyta</taxon>
        <taxon>Embryophyta</taxon>
        <taxon>Tracheophyta</taxon>
        <taxon>Spermatophyta</taxon>
        <taxon>Magnoliopsida</taxon>
        <taxon>eudicotyledons</taxon>
        <taxon>Gunneridae</taxon>
        <taxon>Pentapetalae</taxon>
        <taxon>rosids</taxon>
        <taxon>fabids</taxon>
        <taxon>Rosales</taxon>
        <taxon>Cannabaceae</taxon>
        <taxon>Cannabis</taxon>
    </lineage>
</organism>
<sequence length="381" mass="43423">MAEQHQSVRVTRSAKKRSAAAASLVHDDGDRPSSKNKRRVVLGELPNLSNVVSSGVDPKKPKRVTKTKKLQKVVPATASTTTTEATGDEHSESLNREPAALDDPQMCVPYVSDIYAYLQEIEADPNRRPLPDYMEKVQKDITAGMRGILVDWLVEVAEEYRLLSDTLFLTISFIDRFLSMKTLDRQSLQLLGVSSMLIASKYEEIGPPHVEDFCYITDNTYTMEEVVKMESEVLKSLKFELGNPTIKTFVRRFINVAQESNKPPPNLHLEFLSYYLAELSLLDYHCVKFLPSLVAASVIFLARFIVKPKVFPWTLTLQNHSRYTPPDLKQCVLIIHDLYLSRRGESYQASRRKYKQHKFKSVAIMPSPPEIPTHYFGDIRQ</sequence>
<dbReference type="AlphaFoldDB" id="A0A803NI17"/>
<dbReference type="Pfam" id="PF00134">
    <property type="entry name" value="Cyclin_N"/>
    <property type="match status" value="1"/>
</dbReference>
<comment type="subunit">
    <text evidence="2">Interacts with the CDC2 protein kinase to form a serine/threonine kinase holoenzyme complex also known as maturation promoting factor (MPF). The cyclin subunit imparts substrate specificity to the complex.</text>
</comment>
<feature type="region of interest" description="Disordered" evidence="8">
    <location>
        <begin position="1"/>
        <end position="95"/>
    </location>
</feature>
<dbReference type="SMART" id="SM01332">
    <property type="entry name" value="Cyclin_C"/>
    <property type="match status" value="1"/>
</dbReference>
<dbReference type="GO" id="GO:0051301">
    <property type="term" value="P:cell division"/>
    <property type="evidence" value="ECO:0007669"/>
    <property type="project" value="UniProtKB-KW"/>
</dbReference>
<evidence type="ECO:0000313" key="12">
    <source>
        <dbReference type="Proteomes" id="UP000596661"/>
    </source>
</evidence>
<dbReference type="PANTHER" id="PTHR10177">
    <property type="entry name" value="CYCLINS"/>
    <property type="match status" value="1"/>
</dbReference>
<dbReference type="CDD" id="cd20506">
    <property type="entry name" value="CYCLIN_AtCycA-like_rpt2"/>
    <property type="match status" value="1"/>
</dbReference>
<dbReference type="InterPro" id="IPR039361">
    <property type="entry name" value="Cyclin"/>
</dbReference>
<dbReference type="EnsemblPlants" id="evm.model.01.1670">
    <property type="protein sequence ID" value="cds.evm.model.01.1670"/>
    <property type="gene ID" value="evm.TU.01.1670"/>
</dbReference>
<comment type="similarity">
    <text evidence="1">Belongs to the cyclin family. Cyclin AB subfamily.</text>
</comment>
<reference evidence="11" key="1">
    <citation type="submission" date="2018-11" db="EMBL/GenBank/DDBJ databases">
        <authorList>
            <person name="Grassa J C."/>
        </authorList>
    </citation>
    <scope>NUCLEOTIDE SEQUENCE [LARGE SCALE GENOMIC DNA]</scope>
</reference>
<name>A0A803NI17_CANSA</name>
<dbReference type="SMART" id="SM00385">
    <property type="entry name" value="CYCLIN"/>
    <property type="match status" value="2"/>
</dbReference>
<evidence type="ECO:0000256" key="2">
    <source>
        <dbReference type="ARBA" id="ARBA00011177"/>
    </source>
</evidence>
<keyword evidence="4 7" id="KW-0195">Cyclin</keyword>
<protein>
    <recommendedName>
        <fullName evidence="6">B-like cyclin</fullName>
    </recommendedName>
</protein>
<dbReference type="GO" id="GO:0016538">
    <property type="term" value="F:cyclin-dependent protein serine/threonine kinase regulator activity"/>
    <property type="evidence" value="ECO:0007669"/>
    <property type="project" value="InterPro"/>
</dbReference>
<feature type="compositionally biased region" description="Low complexity" evidence="8">
    <location>
        <begin position="72"/>
        <end position="85"/>
    </location>
</feature>
<accession>A0A803NI17</accession>
<evidence type="ECO:0000313" key="11">
    <source>
        <dbReference type="EnsemblPlants" id="cds.evm.model.01.1670"/>
    </source>
</evidence>
<feature type="compositionally biased region" description="Polar residues" evidence="8">
    <location>
        <begin position="1"/>
        <end position="10"/>
    </location>
</feature>
<dbReference type="GeneID" id="115711061"/>
<feature type="domain" description="Cyclin-like" evidence="9">
    <location>
        <begin position="248"/>
        <end position="337"/>
    </location>
</feature>
<dbReference type="PROSITE" id="PS00292">
    <property type="entry name" value="CYCLINS"/>
    <property type="match status" value="1"/>
</dbReference>
<dbReference type="FunFam" id="1.10.472.10:FF:000013">
    <property type="entry name" value="Cyclin A1"/>
    <property type="match status" value="1"/>
</dbReference>
<keyword evidence="12" id="KW-1185">Reference proteome</keyword>
<feature type="compositionally biased region" description="Basic residues" evidence="8">
    <location>
        <begin position="60"/>
        <end position="71"/>
    </location>
</feature>
<gene>
    <name evidence="11" type="primary">LOC115711061</name>
</gene>
<evidence type="ECO:0000256" key="4">
    <source>
        <dbReference type="ARBA" id="ARBA00023127"/>
    </source>
</evidence>
<evidence type="ECO:0000256" key="1">
    <source>
        <dbReference type="ARBA" id="ARBA00006955"/>
    </source>
</evidence>